<name>A0A3D8S7J7_9HELO</name>
<gene>
    <name evidence="2" type="ORF">BP6252_03399</name>
</gene>
<protein>
    <recommendedName>
        <fullName evidence="1">DUF6594 domain-containing protein</fullName>
    </recommendedName>
</protein>
<accession>A0A3D8S7J7</accession>
<evidence type="ECO:0000313" key="3">
    <source>
        <dbReference type="Proteomes" id="UP000256645"/>
    </source>
</evidence>
<dbReference type="Pfam" id="PF20237">
    <property type="entry name" value="DUF6594"/>
    <property type="match status" value="1"/>
</dbReference>
<dbReference type="AlphaFoldDB" id="A0A3D8S7J7"/>
<feature type="domain" description="DUF6594" evidence="1">
    <location>
        <begin position="72"/>
        <end position="166"/>
    </location>
</feature>
<dbReference type="PANTHER" id="PTHR34502">
    <property type="entry name" value="DUF6594 DOMAIN-CONTAINING PROTEIN-RELATED"/>
    <property type="match status" value="1"/>
</dbReference>
<proteinExistence type="predicted"/>
<evidence type="ECO:0000313" key="2">
    <source>
        <dbReference type="EMBL" id="RDW82287.1"/>
    </source>
</evidence>
<dbReference type="PANTHER" id="PTHR34502:SF3">
    <property type="entry name" value="DUF6594 DOMAIN-CONTAINING PROTEIN"/>
    <property type="match status" value="1"/>
</dbReference>
<keyword evidence="3" id="KW-1185">Reference proteome</keyword>
<comment type="caution">
    <text evidence="2">The sequence shown here is derived from an EMBL/GenBank/DDBJ whole genome shotgun (WGS) entry which is preliminary data.</text>
</comment>
<dbReference type="STRING" id="1849047.A0A3D8S7J7"/>
<dbReference type="Proteomes" id="UP000256645">
    <property type="component" value="Unassembled WGS sequence"/>
</dbReference>
<evidence type="ECO:0000259" key="1">
    <source>
        <dbReference type="Pfam" id="PF20237"/>
    </source>
</evidence>
<dbReference type="InterPro" id="IPR046529">
    <property type="entry name" value="DUF6594"/>
</dbReference>
<organism evidence="2 3">
    <name type="scientific">Coleophoma cylindrospora</name>
    <dbReference type="NCBI Taxonomy" id="1849047"/>
    <lineage>
        <taxon>Eukaryota</taxon>
        <taxon>Fungi</taxon>
        <taxon>Dikarya</taxon>
        <taxon>Ascomycota</taxon>
        <taxon>Pezizomycotina</taxon>
        <taxon>Leotiomycetes</taxon>
        <taxon>Helotiales</taxon>
        <taxon>Dermateaceae</taxon>
        <taxon>Coleophoma</taxon>
    </lineage>
</organism>
<dbReference type="EMBL" id="PDLM01000003">
    <property type="protein sequence ID" value="RDW82287.1"/>
    <property type="molecule type" value="Genomic_DNA"/>
</dbReference>
<dbReference type="OrthoDB" id="5342093at2759"/>
<sequence>MDATNPIPDIEKGLVSPGSTTINTFSSTASTLPPKQASFWGRLRQWRSCATQEIDITRQPYIRKLETKHRGYRSLATFLDSDENFMLYRRFGYLHSRMLLKKQDELRELEFELDECDDDDIEKGTLERRRCLMSREFDEAAARKAPAEVRTRTKILNEIEQKLESYGKI</sequence>
<reference evidence="2 3" key="1">
    <citation type="journal article" date="2018" name="IMA Fungus">
        <title>IMA Genome-F 9: Draft genome sequence of Annulohypoxylon stygium, Aspergillus mulundensis, Berkeleyomyces basicola (syn. Thielaviopsis basicola), Ceratocystis smalleyi, two Cercospora beticola strains, Coleophoma cylindrospora, Fusarium fracticaudum, Phialophora cf. hyalina, and Morchella septimelata.</title>
        <authorList>
            <person name="Wingfield B.D."/>
            <person name="Bills G.F."/>
            <person name="Dong Y."/>
            <person name="Huang W."/>
            <person name="Nel W.J."/>
            <person name="Swalarsk-Parry B.S."/>
            <person name="Vaghefi N."/>
            <person name="Wilken P.M."/>
            <person name="An Z."/>
            <person name="de Beer Z.W."/>
            <person name="De Vos L."/>
            <person name="Chen L."/>
            <person name="Duong T.A."/>
            <person name="Gao Y."/>
            <person name="Hammerbacher A."/>
            <person name="Kikkert J.R."/>
            <person name="Li Y."/>
            <person name="Li H."/>
            <person name="Li K."/>
            <person name="Li Q."/>
            <person name="Liu X."/>
            <person name="Ma X."/>
            <person name="Naidoo K."/>
            <person name="Pethybridge S.J."/>
            <person name="Sun J."/>
            <person name="Steenkamp E.T."/>
            <person name="van der Nest M.A."/>
            <person name="van Wyk S."/>
            <person name="Wingfield M.J."/>
            <person name="Xiong C."/>
            <person name="Yue Q."/>
            <person name="Zhang X."/>
        </authorList>
    </citation>
    <scope>NUCLEOTIDE SEQUENCE [LARGE SCALE GENOMIC DNA]</scope>
    <source>
        <strain evidence="2 3">BP6252</strain>
    </source>
</reference>